<feature type="region of interest" description="Disordered" evidence="6">
    <location>
        <begin position="114"/>
        <end position="168"/>
    </location>
</feature>
<evidence type="ECO:0000313" key="7">
    <source>
        <dbReference type="EMBL" id="CAG7872046.1"/>
    </source>
</evidence>
<evidence type="ECO:0000313" key="8">
    <source>
        <dbReference type="EMBL" id="VDC67928.1"/>
    </source>
</evidence>
<dbReference type="InterPro" id="IPR039309">
    <property type="entry name" value="BT1"/>
</dbReference>
<evidence type="ECO:0000256" key="2">
    <source>
        <dbReference type="ARBA" id="ARBA00022448"/>
    </source>
</evidence>
<dbReference type="Pfam" id="PF03092">
    <property type="entry name" value="BT1"/>
    <property type="match status" value="1"/>
</dbReference>
<evidence type="ECO:0000256" key="5">
    <source>
        <dbReference type="ARBA" id="ARBA00023136"/>
    </source>
</evidence>
<gene>
    <name evidence="8" type="ORF">BRAA06T26468Z</name>
    <name evidence="7" type="ORF">BRAPAZ1V2_A06P42860.2</name>
</gene>
<comment type="subcellular location">
    <subcellularLocation>
        <location evidence="1">Membrane</location>
        <topology evidence="1">Multi-pass membrane protein</topology>
    </subcellularLocation>
</comment>
<dbReference type="Gramene" id="A06p42860.2_BraZ1">
    <property type="protein sequence ID" value="A06p42860.2_BraZ1.CDS"/>
    <property type="gene ID" value="A06g42860.2_BraZ1"/>
</dbReference>
<keyword evidence="4" id="KW-1133">Transmembrane helix</keyword>
<feature type="compositionally biased region" description="Basic residues" evidence="6">
    <location>
        <begin position="134"/>
        <end position="149"/>
    </location>
</feature>
<evidence type="ECO:0000256" key="4">
    <source>
        <dbReference type="ARBA" id="ARBA00022989"/>
    </source>
</evidence>
<keyword evidence="2" id="KW-0813">Transport</keyword>
<dbReference type="AlphaFoldDB" id="A0A3P5Z6U1"/>
<dbReference type="Proteomes" id="UP000694005">
    <property type="component" value="Chromosome A06"/>
</dbReference>
<dbReference type="GO" id="GO:0016020">
    <property type="term" value="C:membrane"/>
    <property type="evidence" value="ECO:0007669"/>
    <property type="project" value="UniProtKB-SubCell"/>
</dbReference>
<protein>
    <submittedName>
        <fullName evidence="7">Uncharacterized protein</fullName>
    </submittedName>
</protein>
<sequence>MLLNLNASAVDSWTGEIRRRVVCDVCADSSIRPDDHVLEAVSYQLKDRHQFFLTVQNIGSAMADVVIDAMIAETVRAEKASFSDLQSVSGCAMAVGGICGRCALVEEIPSSNEPFPEMLEEKRNDNYRNTNKSNTRRRRKKGQKQKKKKGSDGILSERQKKQSKCFSH</sequence>
<reference evidence="8" key="1">
    <citation type="submission" date="2018-11" db="EMBL/GenBank/DDBJ databases">
        <authorList>
            <consortium name="Genoscope - CEA"/>
            <person name="William W."/>
        </authorList>
    </citation>
    <scope>NUCLEOTIDE SEQUENCE</scope>
</reference>
<proteinExistence type="predicted"/>
<keyword evidence="5" id="KW-0472">Membrane</keyword>
<evidence type="ECO:0000256" key="3">
    <source>
        <dbReference type="ARBA" id="ARBA00022692"/>
    </source>
</evidence>
<dbReference type="EMBL" id="LR031569">
    <property type="protein sequence ID" value="VDC67928.1"/>
    <property type="molecule type" value="Genomic_DNA"/>
</dbReference>
<dbReference type="PANTHER" id="PTHR38400">
    <property type="entry name" value="OS02G0317800 PROTEIN"/>
    <property type="match status" value="1"/>
</dbReference>
<accession>A0A3P5Z6U1</accession>
<dbReference type="EMBL" id="LS974622">
    <property type="protein sequence ID" value="CAG7872046.1"/>
    <property type="molecule type" value="Genomic_DNA"/>
</dbReference>
<organism evidence="8">
    <name type="scientific">Brassica campestris</name>
    <name type="common">Field mustard</name>
    <dbReference type="NCBI Taxonomy" id="3711"/>
    <lineage>
        <taxon>Eukaryota</taxon>
        <taxon>Viridiplantae</taxon>
        <taxon>Streptophyta</taxon>
        <taxon>Embryophyta</taxon>
        <taxon>Tracheophyta</taxon>
        <taxon>Spermatophyta</taxon>
        <taxon>Magnoliopsida</taxon>
        <taxon>eudicotyledons</taxon>
        <taxon>Gunneridae</taxon>
        <taxon>Pentapetalae</taxon>
        <taxon>rosids</taxon>
        <taxon>malvids</taxon>
        <taxon>Brassicales</taxon>
        <taxon>Brassicaceae</taxon>
        <taxon>Brassiceae</taxon>
        <taxon>Brassica</taxon>
    </lineage>
</organism>
<keyword evidence="3" id="KW-0812">Transmembrane</keyword>
<name>A0A3P5Z6U1_BRACM</name>
<evidence type="ECO:0000256" key="1">
    <source>
        <dbReference type="ARBA" id="ARBA00004141"/>
    </source>
</evidence>
<evidence type="ECO:0000256" key="6">
    <source>
        <dbReference type="SAM" id="MobiDB-lite"/>
    </source>
</evidence>